<feature type="domain" description="PINIT" evidence="11">
    <location>
        <begin position="33"/>
        <end position="187"/>
    </location>
</feature>
<protein>
    <submittedName>
        <fullName evidence="12">Uncharacterized protein</fullName>
    </submittedName>
</protein>
<reference evidence="12" key="1">
    <citation type="journal article" date="2020" name="Microb. Genom.">
        <title>Genetic diversity of clinical and environmental Mucorales isolates obtained from an investigation of mucormycosis cases among solid organ transplant recipients.</title>
        <authorList>
            <person name="Nguyen M.H."/>
            <person name="Kaul D."/>
            <person name="Muto C."/>
            <person name="Cheng S.J."/>
            <person name="Richter R.A."/>
            <person name="Bruno V.M."/>
            <person name="Liu G."/>
            <person name="Beyhan S."/>
            <person name="Sundermann A.J."/>
            <person name="Mounaud S."/>
            <person name="Pasculle A.W."/>
            <person name="Nierman W.C."/>
            <person name="Driscoll E."/>
            <person name="Cumbie R."/>
            <person name="Clancy C.J."/>
            <person name="Dupont C.L."/>
        </authorList>
    </citation>
    <scope>NUCLEOTIDE SEQUENCE</scope>
    <source>
        <strain evidence="12">GL16</strain>
    </source>
</reference>
<dbReference type="GO" id="GO:0008270">
    <property type="term" value="F:zinc ion binding"/>
    <property type="evidence" value="ECO:0007669"/>
    <property type="project" value="UniProtKB-KW"/>
</dbReference>
<evidence type="ECO:0000256" key="9">
    <source>
        <dbReference type="SAM" id="MobiDB-lite"/>
    </source>
</evidence>
<dbReference type="InterPro" id="IPR004181">
    <property type="entry name" value="Znf_MIZ"/>
</dbReference>
<evidence type="ECO:0000256" key="5">
    <source>
        <dbReference type="ARBA" id="ARBA00022771"/>
    </source>
</evidence>
<evidence type="ECO:0000259" key="10">
    <source>
        <dbReference type="PROSITE" id="PS51044"/>
    </source>
</evidence>
<dbReference type="Gene3D" id="2.60.120.780">
    <property type="entry name" value="PINIT domain"/>
    <property type="match status" value="1"/>
</dbReference>
<evidence type="ECO:0000256" key="3">
    <source>
        <dbReference type="ARBA" id="ARBA00022679"/>
    </source>
</evidence>
<accession>A0A9P6YFI0</accession>
<dbReference type="PANTHER" id="PTHR10782">
    <property type="entry name" value="ZINC FINGER MIZ DOMAIN-CONTAINING PROTEIN"/>
    <property type="match status" value="1"/>
</dbReference>
<dbReference type="Pfam" id="PF14324">
    <property type="entry name" value="PINIT"/>
    <property type="match status" value="1"/>
</dbReference>
<dbReference type="InterPro" id="IPR013083">
    <property type="entry name" value="Znf_RING/FYVE/PHD"/>
</dbReference>
<keyword evidence="4" id="KW-0479">Metal-binding</keyword>
<evidence type="ECO:0000256" key="7">
    <source>
        <dbReference type="ARBA" id="ARBA00022833"/>
    </source>
</evidence>
<dbReference type="PANTHER" id="PTHR10782:SF4">
    <property type="entry name" value="TONALLI, ISOFORM E"/>
    <property type="match status" value="1"/>
</dbReference>
<evidence type="ECO:0000256" key="4">
    <source>
        <dbReference type="ARBA" id="ARBA00022723"/>
    </source>
</evidence>
<evidence type="ECO:0000259" key="11">
    <source>
        <dbReference type="PROSITE" id="PS51466"/>
    </source>
</evidence>
<name>A0A9P6YFI0_RHIOR</name>
<organism evidence="12 13">
    <name type="scientific">Rhizopus oryzae</name>
    <name type="common">Mucormycosis agent</name>
    <name type="synonym">Rhizopus arrhizus var. delemar</name>
    <dbReference type="NCBI Taxonomy" id="64495"/>
    <lineage>
        <taxon>Eukaryota</taxon>
        <taxon>Fungi</taxon>
        <taxon>Fungi incertae sedis</taxon>
        <taxon>Mucoromycota</taxon>
        <taxon>Mucoromycotina</taxon>
        <taxon>Mucoromycetes</taxon>
        <taxon>Mucorales</taxon>
        <taxon>Mucorineae</taxon>
        <taxon>Rhizopodaceae</taxon>
        <taxon>Rhizopus</taxon>
    </lineage>
</organism>
<feature type="domain" description="SP-RING-type" evidence="10">
    <location>
        <begin position="216"/>
        <end position="298"/>
    </location>
</feature>
<keyword evidence="3" id="KW-0808">Transferase</keyword>
<evidence type="ECO:0000256" key="2">
    <source>
        <dbReference type="ARBA" id="ARBA00005383"/>
    </source>
</evidence>
<keyword evidence="7" id="KW-0862">Zinc</keyword>
<dbReference type="InterPro" id="IPR023321">
    <property type="entry name" value="PINIT"/>
</dbReference>
<comment type="pathway">
    <text evidence="1">Protein modification; protein sumoylation.</text>
</comment>
<dbReference type="InterPro" id="IPR038654">
    <property type="entry name" value="PINIT_sf"/>
</dbReference>
<proteinExistence type="inferred from homology"/>
<evidence type="ECO:0000256" key="8">
    <source>
        <dbReference type="PROSITE-ProRule" id="PRU00452"/>
    </source>
</evidence>
<comment type="similarity">
    <text evidence="2">Belongs to the PIAS family.</text>
</comment>
<dbReference type="OrthoDB" id="28127at2759"/>
<dbReference type="PROSITE" id="PS51466">
    <property type="entry name" value="PINIT"/>
    <property type="match status" value="1"/>
</dbReference>
<dbReference type="GO" id="GO:0016925">
    <property type="term" value="P:protein sumoylation"/>
    <property type="evidence" value="ECO:0007669"/>
    <property type="project" value="TreeGrafter"/>
</dbReference>
<dbReference type="Gene3D" id="3.30.40.10">
    <property type="entry name" value="Zinc/RING finger domain, C3HC4 (zinc finger)"/>
    <property type="match status" value="1"/>
</dbReference>
<dbReference type="GO" id="GO:0061665">
    <property type="term" value="F:SUMO ligase activity"/>
    <property type="evidence" value="ECO:0007669"/>
    <property type="project" value="TreeGrafter"/>
</dbReference>
<dbReference type="EMBL" id="JAANIT010000499">
    <property type="protein sequence ID" value="KAG1547115.1"/>
    <property type="molecule type" value="Genomic_DNA"/>
</dbReference>
<dbReference type="GO" id="GO:0000785">
    <property type="term" value="C:chromatin"/>
    <property type="evidence" value="ECO:0007669"/>
    <property type="project" value="TreeGrafter"/>
</dbReference>
<keyword evidence="6" id="KW-0833">Ubl conjugation pathway</keyword>
<dbReference type="PROSITE" id="PS51044">
    <property type="entry name" value="ZF_SP_RING"/>
    <property type="match status" value="1"/>
</dbReference>
<feature type="region of interest" description="Disordered" evidence="9">
    <location>
        <begin position="319"/>
        <end position="378"/>
    </location>
</feature>
<comment type="caution">
    <text evidence="12">The sequence shown here is derived from an EMBL/GenBank/DDBJ whole genome shotgun (WGS) entry which is preliminary data.</text>
</comment>
<keyword evidence="5 8" id="KW-0863">Zinc-finger</keyword>
<feature type="compositionally biased region" description="Acidic residues" evidence="9">
    <location>
        <begin position="323"/>
        <end position="334"/>
    </location>
</feature>
<evidence type="ECO:0000313" key="12">
    <source>
        <dbReference type="EMBL" id="KAG1547115.1"/>
    </source>
</evidence>
<evidence type="ECO:0000256" key="1">
    <source>
        <dbReference type="ARBA" id="ARBA00004718"/>
    </source>
</evidence>
<dbReference type="Pfam" id="PF02891">
    <property type="entry name" value="zf-MIZ"/>
    <property type="match status" value="1"/>
</dbReference>
<evidence type="ECO:0000256" key="6">
    <source>
        <dbReference type="ARBA" id="ARBA00022786"/>
    </source>
</evidence>
<dbReference type="AlphaFoldDB" id="A0A9P6YFI0"/>
<sequence length="378" mass="43004">MLSSIVTAINDIAVKRFHWTMDNDTFKIYKTPLIQKTPTTIHFDQIQFKCNLFFEPIIKITTLKTLPVSNGNVSNSFQFTLNSDQRQLLSKSSQIDGHPIYQIRFFCSKLDHSLNNLLVEFPPVCEIRLNGNTISAATLRVLKNKPGTVNPPDITIMTRKKDTNRVELVHGSISQSYIAGIFIVKRTPIQAIINEIKKRRISKESILKELQERQENEQDIALQSQTLLMKCPLAFSRIKIPIRSIHCHHLQCFDANTFLLMNEQRPTWTCPVCNIKIESYNHLILDGYFMEILKNTPKHIESVNVEPNGHIVIVDEHPSLSENQEDTDNDEQEEKDAPAIVELSDDDDNLSIPSSPKSTQQQPASATVDLISSDEEDG</sequence>
<gene>
    <name evidence="12" type="ORF">G6F51_004470</name>
</gene>
<evidence type="ECO:0000313" key="13">
    <source>
        <dbReference type="Proteomes" id="UP000717996"/>
    </source>
</evidence>
<feature type="compositionally biased region" description="Polar residues" evidence="9">
    <location>
        <begin position="351"/>
        <end position="365"/>
    </location>
</feature>
<dbReference type="Proteomes" id="UP000717996">
    <property type="component" value="Unassembled WGS sequence"/>
</dbReference>